<organism evidence="2 3">
    <name type="scientific">Salvia divinorum</name>
    <name type="common">Maria pastora</name>
    <name type="synonym">Diviner's sage</name>
    <dbReference type="NCBI Taxonomy" id="28513"/>
    <lineage>
        <taxon>Eukaryota</taxon>
        <taxon>Viridiplantae</taxon>
        <taxon>Streptophyta</taxon>
        <taxon>Embryophyta</taxon>
        <taxon>Tracheophyta</taxon>
        <taxon>Spermatophyta</taxon>
        <taxon>Magnoliopsida</taxon>
        <taxon>eudicotyledons</taxon>
        <taxon>Gunneridae</taxon>
        <taxon>Pentapetalae</taxon>
        <taxon>asterids</taxon>
        <taxon>lamiids</taxon>
        <taxon>Lamiales</taxon>
        <taxon>Lamiaceae</taxon>
        <taxon>Nepetoideae</taxon>
        <taxon>Mentheae</taxon>
        <taxon>Salviinae</taxon>
        <taxon>Salvia</taxon>
        <taxon>Salvia subgen. Calosphace</taxon>
    </lineage>
</organism>
<sequence length="214" mass="23967">MAQPPSDSCLPQAGSPPTGSPGDGAATESTGRAPDLELKLSVGNHRRTTFFAGSIPKSFWETYVKRSDSRFKFAFETVGVVWKVVVCSKNDRIRVMSGRSLHILWPAARYMDTTVLATHHNLPHNPRRLECEFESAVRALHVRFPETLWDALHETNNSFLLLSSMKVGFEFEVLSPKTQITWDLRSGASEAQGRTTKPSMKGVFQIAYSRLRSR</sequence>
<reference evidence="2 3" key="1">
    <citation type="submission" date="2024-06" db="EMBL/GenBank/DDBJ databases">
        <title>A chromosome level genome sequence of Diviner's sage (Salvia divinorum).</title>
        <authorList>
            <person name="Ford S.A."/>
            <person name="Ro D.-K."/>
            <person name="Ness R.W."/>
            <person name="Phillips M.A."/>
        </authorList>
    </citation>
    <scope>NUCLEOTIDE SEQUENCE [LARGE SCALE GENOMIC DNA]</scope>
    <source>
        <strain evidence="2">SAF-2024a</strain>
        <tissue evidence="2">Leaf</tissue>
    </source>
</reference>
<gene>
    <name evidence="2" type="ORF">AAHA92_06746</name>
</gene>
<evidence type="ECO:0000313" key="3">
    <source>
        <dbReference type="Proteomes" id="UP001567538"/>
    </source>
</evidence>
<dbReference type="AlphaFoldDB" id="A0ABD1I6S7"/>
<comment type="caution">
    <text evidence="2">The sequence shown here is derived from an EMBL/GenBank/DDBJ whole genome shotgun (WGS) entry which is preliminary data.</text>
</comment>
<keyword evidence="3" id="KW-1185">Reference proteome</keyword>
<evidence type="ECO:0000313" key="2">
    <source>
        <dbReference type="EMBL" id="KAL1564396.1"/>
    </source>
</evidence>
<protein>
    <submittedName>
        <fullName evidence="2">Uncharacterized protein</fullName>
    </submittedName>
</protein>
<dbReference type="Proteomes" id="UP001567538">
    <property type="component" value="Unassembled WGS sequence"/>
</dbReference>
<name>A0ABD1I6S7_SALDI</name>
<dbReference type="EMBL" id="JBEAFC010000003">
    <property type="protein sequence ID" value="KAL1564396.1"/>
    <property type="molecule type" value="Genomic_DNA"/>
</dbReference>
<proteinExistence type="predicted"/>
<feature type="region of interest" description="Disordered" evidence="1">
    <location>
        <begin position="1"/>
        <end position="32"/>
    </location>
</feature>
<evidence type="ECO:0000256" key="1">
    <source>
        <dbReference type="SAM" id="MobiDB-lite"/>
    </source>
</evidence>
<accession>A0ABD1I6S7</accession>